<dbReference type="GO" id="GO:0005815">
    <property type="term" value="C:microtubule organizing center"/>
    <property type="evidence" value="ECO:0007669"/>
    <property type="project" value="TreeGrafter"/>
</dbReference>
<evidence type="ECO:0000313" key="5">
    <source>
        <dbReference type="Proteomes" id="UP000053237"/>
    </source>
</evidence>
<feature type="domain" description="DUF3668" evidence="3">
    <location>
        <begin position="139"/>
        <end position="277"/>
    </location>
</feature>
<dbReference type="EMBL" id="CAIX01000058">
    <property type="protein sequence ID" value="CCI43907.1"/>
    <property type="molecule type" value="Genomic_DNA"/>
</dbReference>
<accession>A0A024GC76</accession>
<dbReference type="STRING" id="65357.A0A024GC76"/>
<dbReference type="Pfam" id="PF12416">
    <property type="entry name" value="DUF3668"/>
    <property type="match status" value="1"/>
</dbReference>
<dbReference type="OrthoDB" id="332250at2759"/>
<evidence type="ECO:0000313" key="4">
    <source>
        <dbReference type="EMBL" id="CCI43907.1"/>
    </source>
</evidence>
<feature type="region of interest" description="Disordered" evidence="2">
    <location>
        <begin position="1055"/>
        <end position="1095"/>
    </location>
</feature>
<dbReference type="Proteomes" id="UP000053237">
    <property type="component" value="Unassembled WGS sequence"/>
</dbReference>
<comment type="caution">
    <text evidence="4">The sequence shown here is derived from an EMBL/GenBank/DDBJ whole genome shotgun (WGS) entry which is preliminary data.</text>
</comment>
<gene>
    <name evidence="4" type="ORF">BN9_046910</name>
</gene>
<proteinExistence type="predicted"/>
<dbReference type="GO" id="GO:0010564">
    <property type="term" value="P:regulation of cell cycle process"/>
    <property type="evidence" value="ECO:0007669"/>
    <property type="project" value="TreeGrafter"/>
</dbReference>
<dbReference type="AlphaFoldDB" id="A0A024GC76"/>
<dbReference type="InParanoid" id="A0A024GC76"/>
<evidence type="ECO:0000256" key="2">
    <source>
        <dbReference type="SAM" id="MobiDB-lite"/>
    </source>
</evidence>
<feature type="coiled-coil region" evidence="1">
    <location>
        <begin position="794"/>
        <end position="964"/>
    </location>
</feature>
<organism evidence="4 5">
    <name type="scientific">Albugo candida</name>
    <dbReference type="NCBI Taxonomy" id="65357"/>
    <lineage>
        <taxon>Eukaryota</taxon>
        <taxon>Sar</taxon>
        <taxon>Stramenopiles</taxon>
        <taxon>Oomycota</taxon>
        <taxon>Peronosporomycetes</taxon>
        <taxon>Albuginales</taxon>
        <taxon>Albuginaceae</taxon>
        <taxon>Albugo</taxon>
    </lineage>
</organism>
<sequence>MPISGIKKKERSLSQVYWKAENGTLCSTLSMSQFSALKAATPLVKVTLYGICRSHQPTNCKIPLEISLQLSQNEEAISLGYFFIDLRTPNLSARWTRVMNAALSAEVMFESSFSVLETNKQLAPTSYTSGQSHATRENKDDCLQLGRDNGQDVFVISIKIRDAKNLHSALPNQNLSSLKEYWLSYSFFDLVIQTDAFIDLKSPTFPPIKDNFRIRSSPNDLREFLRNQKLVIYLCAQDEVFGDVEVPFSGLFTQSIFSADISENEANSAVVEDCLVFDKSAQPLPFVTVEVRVLREKTTKNILHRGIEISGSLKEDIRNPEPTGTLVETSEHVHGTRKMKIQHLCVKKSFMKTFALLGIGEVELEACVGSQKDTRSISWLAMTPEHYYGRPSEVSLPILTMKETEMDVRIAFIGTTDYGERIENFAFLTVPTSDTLSPIVLTNQKKEEIGSCSLRSYNAEKPAEIILENEQEESFDSVYGSGIQDSRISHRFHLMIAFEAIQLGADSSSTIIFEMSNPLLEIEKVRVGANIRRISPKKIILSNTYCKYAVTTSEATLPDMMKEHLHVTILGRTALKDLNGDEVEGTKRIGEAVFSLNYLFFAREFYCCGARNCDATFASHEDAETHQCESNTEKSIHTCKSCTLNLPIVSNIMGSDGQKAFGSVDIAAYIEDCGAVNLVSHNAQVESFFTEKTRRTQPLIEQKGTFIVGSDDSELQGTLDDYSLTRECTSSAKMANEKVEEIESVIPQNRDDAVVNTPSVTPLKSPPHQDSFKVKAKLNELSELKQYLLDEHDKLVQKQARREVEQRRKLLENESNRIKVLEEEWAKKEVERNTIVHGTQKEYLKLERQLRSSLAELESRKRQFETERADHERNCQLERNEIDLLRKQLYVERQNAEAIDKQRAMALKKQVASLNAQLSASEKKNKRLEAEFVEFQEQQCNISKAKLREEIFSLRTTIQILEKEKKGMTEAHNATTLRLGAMQKQLDNLSKLLEIEKIKSQTKALDELENIKLSCTAKEEKAVLAYEGAELREIKSELEQIRQIAAMRKHHRLDLPQEQFDDSVRSKSQPNAKARNKLPSDRSSGSGSSIDEDPVITSTSQKNKALIKRLKRERAFLLSCGQYDRNSELVKELDRLLHVTIESCCSKAFS</sequence>
<evidence type="ECO:0000256" key="1">
    <source>
        <dbReference type="SAM" id="Coils"/>
    </source>
</evidence>
<protein>
    <recommendedName>
        <fullName evidence="3">DUF3668 domain-containing protein</fullName>
    </recommendedName>
</protein>
<dbReference type="PANTHER" id="PTHR21574">
    <property type="entry name" value="CENTROSOMAL PROTEIN OF 120 KDA"/>
    <property type="match status" value="1"/>
</dbReference>
<keyword evidence="1" id="KW-0175">Coiled coil</keyword>
<dbReference type="PANTHER" id="PTHR21574:SF0">
    <property type="entry name" value="CENTROSOMAL PROTEIN OF 120 KDA"/>
    <property type="match status" value="1"/>
</dbReference>
<evidence type="ECO:0000259" key="3">
    <source>
        <dbReference type="Pfam" id="PF12416"/>
    </source>
</evidence>
<reference evidence="4 5" key="1">
    <citation type="submission" date="2012-05" db="EMBL/GenBank/DDBJ databases">
        <title>Recombination and specialization in a pathogen metapopulation.</title>
        <authorList>
            <person name="Gardiner A."/>
            <person name="Kemen E."/>
            <person name="Schultz-Larsen T."/>
            <person name="MacLean D."/>
            <person name="Van Oosterhout C."/>
            <person name="Jones J.D.G."/>
        </authorList>
    </citation>
    <scope>NUCLEOTIDE SEQUENCE [LARGE SCALE GENOMIC DNA]</scope>
    <source>
        <strain evidence="4 5">Ac Nc2</strain>
    </source>
</reference>
<keyword evidence="5" id="KW-1185">Reference proteome</keyword>
<dbReference type="InterPro" id="IPR039893">
    <property type="entry name" value="CEP120-like"/>
</dbReference>
<name>A0A024GC76_9STRA</name>
<dbReference type="InterPro" id="IPR022136">
    <property type="entry name" value="DUF3668"/>
</dbReference>